<feature type="region of interest" description="Disordered" evidence="1">
    <location>
        <begin position="243"/>
        <end position="280"/>
    </location>
</feature>
<feature type="compositionally biased region" description="Low complexity" evidence="1">
    <location>
        <begin position="473"/>
        <end position="482"/>
    </location>
</feature>
<evidence type="ECO:0000313" key="2">
    <source>
        <dbReference type="EMBL" id="PWY98491.1"/>
    </source>
</evidence>
<dbReference type="EMBL" id="KZ819198">
    <property type="protein sequence ID" value="PWY98491.1"/>
    <property type="molecule type" value="Genomic_DNA"/>
</dbReference>
<dbReference type="AlphaFoldDB" id="A0A317XKB2"/>
<feature type="region of interest" description="Disordered" evidence="1">
    <location>
        <begin position="822"/>
        <end position="896"/>
    </location>
</feature>
<feature type="compositionally biased region" description="Low complexity" evidence="1">
    <location>
        <begin position="254"/>
        <end position="266"/>
    </location>
</feature>
<protein>
    <submittedName>
        <fullName evidence="2">Uncharacterized protein</fullName>
    </submittedName>
</protein>
<sequence>MRVHLPDEIVDQILFLACTLPPLHTDAHREPSAFDANRLRARSSAPHLDVATTLKLLVLSPQHFPYIASILYKGPRLSDPISLSLFARTLTNRPALGRLVKHIWVGHTYVGETIPTNTLNFGLGGSHIAYALNPDLATLADVQRCLEKGIAPPNLLSPAFEKRIAQWAAQNVQGNARNIDPARAPRGIHIDSPGSGDPDTRGWHWIGVDEWVLRLWDGRDLVKHFREIAQRAFFLELKRLGKQRAGDAKPRPPAGAVSSSSFGAASKTKPTMTGRSGASSSSLLVTDLVSPFSPRNAAERRPGTDGDPMDWAEASEYPTSNLPATSDDDEPIYSEELDLDEIDAERDRCFAEMGLDQPIRSKNWAELVKVGDQKVECWVVWLLAKTRARARIVARRVYAAAKPRDPELRCWRPLRPQPELHTKNHFTHPTFFARSGASHLLVGGAPPPARDEFWNGGRTGDLDDTSDSEGYSDSDAASMSDGSDYDSESEAPCQSIRNEASTTAATTQFTGSTNTAASSSFSSSSAAAAAAHRVTQSFRLPEFVEVEQQKPEDQADLWGGEYTFASGNERAGAGNSVLGSRGGMFGYTSALRRGLLDEDDSQLDDGSEFASLQKEKTRKRNEEDRLLCEMTLGSVLSSLRTVMMLTPRLRNLALDGVLERSICGRRPMCSMGKLKSLSLGPPPPYWSSPLLFGHPIKTSRRQRISYHQEMHGNSAAGGAASSPASLGMDDSRSQSIWPLPGVLIPSPAFSTLRTLHISGCMLFPSEARAVGGLGGQLPNLRHFRWSLWQPHVEGHPVGCVETLCAILDIPTPEEEAAILAAAARSSSNSSSNTRRLIGGSSAVSATAPGVGGGGIYRDRDQESRKRRRRHMDPRRRSHPYATASQTDSLAAHSSTTVASTSAATPALAQHDASIYALVTRKRKLRSVYVTLHPTDEAIFARKAPVALRNDPRLTIETAKCQNVEDNLGEMQRWWEWESGMLHFKPTVSNLEAISAAAKRRQEGVVPPSSISAQELNANHSGMQSDLQRAIDTDLELS</sequence>
<feature type="compositionally biased region" description="Polar residues" evidence="1">
    <location>
        <begin position="268"/>
        <end position="278"/>
    </location>
</feature>
<gene>
    <name evidence="2" type="ORF">BCV70DRAFT_201802</name>
</gene>
<feature type="region of interest" description="Disordered" evidence="1">
    <location>
        <begin position="598"/>
        <end position="618"/>
    </location>
</feature>
<reference evidence="2 3" key="1">
    <citation type="journal article" date="2018" name="Mol. Biol. Evol.">
        <title>Broad Genomic Sampling Reveals a Smut Pathogenic Ancestry of the Fungal Clade Ustilaginomycotina.</title>
        <authorList>
            <person name="Kijpornyongpan T."/>
            <person name="Mondo S.J."/>
            <person name="Barry K."/>
            <person name="Sandor L."/>
            <person name="Lee J."/>
            <person name="Lipzen A."/>
            <person name="Pangilinan J."/>
            <person name="LaButti K."/>
            <person name="Hainaut M."/>
            <person name="Henrissat B."/>
            <person name="Grigoriev I.V."/>
            <person name="Spatafora J.W."/>
            <person name="Aime M.C."/>
        </authorList>
    </citation>
    <scope>NUCLEOTIDE SEQUENCE [LARGE SCALE GENOMIC DNA]</scope>
    <source>
        <strain evidence="2 3">MCA 3645</strain>
    </source>
</reference>
<feature type="compositionally biased region" description="Polar residues" evidence="1">
    <location>
        <begin position="1016"/>
        <end position="1026"/>
    </location>
</feature>
<evidence type="ECO:0000313" key="3">
    <source>
        <dbReference type="Proteomes" id="UP000246740"/>
    </source>
</evidence>
<feature type="compositionally biased region" description="Acidic residues" evidence="1">
    <location>
        <begin position="462"/>
        <end position="472"/>
    </location>
</feature>
<feature type="region of interest" description="Disordered" evidence="1">
    <location>
        <begin position="444"/>
        <end position="494"/>
    </location>
</feature>
<proteinExistence type="predicted"/>
<name>A0A317XKB2_9BASI</name>
<feature type="compositionally biased region" description="Basic residues" evidence="1">
    <location>
        <begin position="864"/>
        <end position="878"/>
    </location>
</feature>
<dbReference type="OrthoDB" id="2549886at2759"/>
<dbReference type="InParanoid" id="A0A317XKB2"/>
<feature type="region of interest" description="Disordered" evidence="1">
    <location>
        <begin position="1016"/>
        <end position="1037"/>
    </location>
</feature>
<feature type="region of interest" description="Disordered" evidence="1">
    <location>
        <begin position="293"/>
        <end position="331"/>
    </location>
</feature>
<feature type="compositionally biased region" description="Acidic residues" evidence="1">
    <location>
        <begin position="598"/>
        <end position="607"/>
    </location>
</feature>
<dbReference type="Proteomes" id="UP000246740">
    <property type="component" value="Unassembled WGS sequence"/>
</dbReference>
<accession>A0A317XKB2</accession>
<organism evidence="2 3">
    <name type="scientific">Testicularia cyperi</name>
    <dbReference type="NCBI Taxonomy" id="1882483"/>
    <lineage>
        <taxon>Eukaryota</taxon>
        <taxon>Fungi</taxon>
        <taxon>Dikarya</taxon>
        <taxon>Basidiomycota</taxon>
        <taxon>Ustilaginomycotina</taxon>
        <taxon>Ustilaginomycetes</taxon>
        <taxon>Ustilaginales</taxon>
        <taxon>Anthracoideaceae</taxon>
        <taxon>Testicularia</taxon>
    </lineage>
</organism>
<keyword evidence="3" id="KW-1185">Reference proteome</keyword>
<feature type="compositionally biased region" description="Low complexity" evidence="1">
    <location>
        <begin position="822"/>
        <end position="837"/>
    </location>
</feature>
<feature type="region of interest" description="Disordered" evidence="1">
    <location>
        <begin position="178"/>
        <end position="199"/>
    </location>
</feature>
<evidence type="ECO:0000256" key="1">
    <source>
        <dbReference type="SAM" id="MobiDB-lite"/>
    </source>
</evidence>